<evidence type="ECO:0000313" key="2">
    <source>
        <dbReference type="EMBL" id="KOM48321.1"/>
    </source>
</evidence>
<protein>
    <submittedName>
        <fullName evidence="2">Uncharacterized protein</fullName>
    </submittedName>
</protein>
<gene>
    <name evidence="2" type="ORF">LR48_Vigan07g202500</name>
</gene>
<dbReference type="EMBL" id="CM003377">
    <property type="protein sequence ID" value="KOM48321.1"/>
    <property type="molecule type" value="Genomic_DNA"/>
</dbReference>
<feature type="compositionally biased region" description="Basic residues" evidence="1">
    <location>
        <begin position="296"/>
        <end position="305"/>
    </location>
</feature>
<proteinExistence type="predicted"/>
<evidence type="ECO:0000256" key="1">
    <source>
        <dbReference type="SAM" id="MobiDB-lite"/>
    </source>
</evidence>
<feature type="compositionally biased region" description="Acidic residues" evidence="1">
    <location>
        <begin position="270"/>
        <end position="288"/>
    </location>
</feature>
<name>A0A0L9V039_PHAAN</name>
<accession>A0A0L9V039</accession>
<dbReference type="AlphaFoldDB" id="A0A0L9V039"/>
<dbReference type="Proteomes" id="UP000053144">
    <property type="component" value="Chromosome 7"/>
</dbReference>
<sequence length="305" mass="34855">MASPSSQRKRVKTIGRKNMSKGSTLDEWINDDSAQLNFLDYWKMRRVKGVHIKLTDEAWTDIVGFKLGGEKTGGMKKDDRLAVFFISWILMSRGSNHAQETTEDLYLLKAIRENIQADWPAAISDNMLKVTKFESAMLPYCVFISKVLIHLGVECINESSESYGRTNMIDKSALHCMGLQHTPDGWEFKNEFVEEDNDVAESSSIRYRPRSEFKKFMLKEIRSLKIVCQGIRKDVLVIKEHLNLNAHNEESEPEESSGGEGSTPVGSAIDDMEEEEEGQDDNVEEESNSDMILRTYLKKKNRKKT</sequence>
<dbReference type="Gramene" id="KOM48321">
    <property type="protein sequence ID" value="KOM48321"/>
    <property type="gene ID" value="LR48_Vigan07g202500"/>
</dbReference>
<reference evidence="3" key="1">
    <citation type="journal article" date="2015" name="Proc. Natl. Acad. Sci. U.S.A.">
        <title>Genome sequencing of adzuki bean (Vigna angularis) provides insight into high starch and low fat accumulation and domestication.</title>
        <authorList>
            <person name="Yang K."/>
            <person name="Tian Z."/>
            <person name="Chen C."/>
            <person name="Luo L."/>
            <person name="Zhao B."/>
            <person name="Wang Z."/>
            <person name="Yu L."/>
            <person name="Li Y."/>
            <person name="Sun Y."/>
            <person name="Li W."/>
            <person name="Chen Y."/>
            <person name="Li Y."/>
            <person name="Zhang Y."/>
            <person name="Ai D."/>
            <person name="Zhao J."/>
            <person name="Shang C."/>
            <person name="Ma Y."/>
            <person name="Wu B."/>
            <person name="Wang M."/>
            <person name="Gao L."/>
            <person name="Sun D."/>
            <person name="Zhang P."/>
            <person name="Guo F."/>
            <person name="Wang W."/>
            <person name="Li Y."/>
            <person name="Wang J."/>
            <person name="Varshney R.K."/>
            <person name="Wang J."/>
            <person name="Ling H.Q."/>
            <person name="Wan P."/>
        </authorList>
    </citation>
    <scope>NUCLEOTIDE SEQUENCE</scope>
    <source>
        <strain evidence="3">cv. Jingnong 6</strain>
    </source>
</reference>
<organism evidence="2 3">
    <name type="scientific">Phaseolus angularis</name>
    <name type="common">Azuki bean</name>
    <name type="synonym">Vigna angularis</name>
    <dbReference type="NCBI Taxonomy" id="3914"/>
    <lineage>
        <taxon>Eukaryota</taxon>
        <taxon>Viridiplantae</taxon>
        <taxon>Streptophyta</taxon>
        <taxon>Embryophyta</taxon>
        <taxon>Tracheophyta</taxon>
        <taxon>Spermatophyta</taxon>
        <taxon>Magnoliopsida</taxon>
        <taxon>eudicotyledons</taxon>
        <taxon>Gunneridae</taxon>
        <taxon>Pentapetalae</taxon>
        <taxon>rosids</taxon>
        <taxon>fabids</taxon>
        <taxon>Fabales</taxon>
        <taxon>Fabaceae</taxon>
        <taxon>Papilionoideae</taxon>
        <taxon>50 kb inversion clade</taxon>
        <taxon>NPAAA clade</taxon>
        <taxon>indigoferoid/millettioid clade</taxon>
        <taxon>Phaseoleae</taxon>
        <taxon>Vigna</taxon>
    </lineage>
</organism>
<feature type="region of interest" description="Disordered" evidence="1">
    <location>
        <begin position="247"/>
        <end position="305"/>
    </location>
</feature>
<evidence type="ECO:0000313" key="3">
    <source>
        <dbReference type="Proteomes" id="UP000053144"/>
    </source>
</evidence>